<sequence length="150" mass="16859">MEKKVLKCITDIEVVIYLILMVILIAILIFSTLELAYLIIDALFFDDTMLKLETKGILAAFEFFLLILIGLELMETIKSFLETRKIQVEIVIILAIIAVARKIIIIDPMTITNDILLGIGVVVFALTAGYFFIKKADSLTPEHAAEPKKE</sequence>
<reference evidence="7 8" key="1">
    <citation type="journal article" date="2010" name="Stand. Genomic Sci.">
        <title>Complete genome sequence of Methanoplanus petrolearius type strain (SEBR 4847).</title>
        <authorList>
            <person name="Brambilla E."/>
            <person name="Djao O.D."/>
            <person name="Daligault H."/>
            <person name="Lapidus A."/>
            <person name="Lucas S."/>
            <person name="Hammon N."/>
            <person name="Nolan M."/>
            <person name="Tice H."/>
            <person name="Cheng J.F."/>
            <person name="Han C."/>
            <person name="Tapia R."/>
            <person name="Goodwin L."/>
            <person name="Pitluck S."/>
            <person name="Liolios K."/>
            <person name="Ivanova N."/>
            <person name="Mavromatis K."/>
            <person name="Mikhailova N."/>
            <person name="Pati A."/>
            <person name="Chen A."/>
            <person name="Palaniappan K."/>
            <person name="Land M."/>
            <person name="Hauser L."/>
            <person name="Chang Y.J."/>
            <person name="Jeffries C.D."/>
            <person name="Rohde M."/>
            <person name="Spring S."/>
            <person name="Sikorski J."/>
            <person name="Goker M."/>
            <person name="Woyke T."/>
            <person name="Bristow J."/>
            <person name="Eisen J.A."/>
            <person name="Markowitz V."/>
            <person name="Hugenholtz P."/>
            <person name="Kyrpides N.C."/>
            <person name="Klenk H.P."/>
        </authorList>
    </citation>
    <scope>NUCLEOTIDE SEQUENCE [LARGE SCALE GENOMIC DNA]</scope>
    <source>
        <strain evidence="8">DSM 11571 / OCM 486 / SEBR 4847</strain>
    </source>
</reference>
<gene>
    <name evidence="7" type="ordered locus">Mpet_0840</name>
</gene>
<name>E1RJ93_METP4</name>
<feature type="transmembrane region" description="Helical" evidence="6">
    <location>
        <begin position="57"/>
        <end position="74"/>
    </location>
</feature>
<evidence type="ECO:0000256" key="2">
    <source>
        <dbReference type="ARBA" id="ARBA00022475"/>
    </source>
</evidence>
<evidence type="ECO:0000313" key="7">
    <source>
        <dbReference type="EMBL" id="ADN35611.1"/>
    </source>
</evidence>
<dbReference type="Proteomes" id="UP000006565">
    <property type="component" value="Chromosome"/>
</dbReference>
<dbReference type="Pfam" id="PF06146">
    <property type="entry name" value="PsiE"/>
    <property type="match status" value="1"/>
</dbReference>
<keyword evidence="5 6" id="KW-0472">Membrane</keyword>
<dbReference type="HOGENOM" id="CLU_113758_2_1_2"/>
<keyword evidence="3 6" id="KW-0812">Transmembrane</keyword>
<comment type="subcellular location">
    <subcellularLocation>
        <location evidence="1">Cell membrane</location>
        <topology evidence="1">Multi-pass membrane protein</topology>
    </subcellularLocation>
</comment>
<feature type="transmembrane region" description="Helical" evidence="6">
    <location>
        <begin position="12"/>
        <end position="45"/>
    </location>
</feature>
<keyword evidence="8" id="KW-1185">Reference proteome</keyword>
<feature type="transmembrane region" description="Helical" evidence="6">
    <location>
        <begin position="86"/>
        <end position="103"/>
    </location>
</feature>
<dbReference type="AlphaFoldDB" id="E1RJ93"/>
<evidence type="ECO:0000256" key="3">
    <source>
        <dbReference type="ARBA" id="ARBA00022692"/>
    </source>
</evidence>
<evidence type="ECO:0000256" key="4">
    <source>
        <dbReference type="ARBA" id="ARBA00022989"/>
    </source>
</evidence>
<dbReference type="EMBL" id="CP002117">
    <property type="protein sequence ID" value="ADN35611.1"/>
    <property type="molecule type" value="Genomic_DNA"/>
</dbReference>
<evidence type="ECO:0008006" key="9">
    <source>
        <dbReference type="Google" id="ProtNLM"/>
    </source>
</evidence>
<organism evidence="7 8">
    <name type="scientific">Methanolacinia petrolearia (strain DSM 11571 / OCM 486 / SEBR 4847)</name>
    <name type="common">Methanoplanus petrolearius</name>
    <dbReference type="NCBI Taxonomy" id="679926"/>
    <lineage>
        <taxon>Archaea</taxon>
        <taxon>Methanobacteriati</taxon>
        <taxon>Methanobacteriota</taxon>
        <taxon>Stenosarchaea group</taxon>
        <taxon>Methanomicrobia</taxon>
        <taxon>Methanomicrobiales</taxon>
        <taxon>Methanomicrobiaceae</taxon>
        <taxon>Methanolacinia</taxon>
    </lineage>
</organism>
<dbReference type="GO" id="GO:0005886">
    <property type="term" value="C:plasma membrane"/>
    <property type="evidence" value="ECO:0007669"/>
    <property type="project" value="UniProtKB-SubCell"/>
</dbReference>
<dbReference type="GeneID" id="9743298"/>
<dbReference type="RefSeq" id="WP_013328789.1">
    <property type="nucleotide sequence ID" value="NC_014507.1"/>
</dbReference>
<keyword evidence="4 6" id="KW-1133">Transmembrane helix</keyword>
<keyword evidence="2" id="KW-1003">Cell membrane</keyword>
<evidence type="ECO:0000256" key="1">
    <source>
        <dbReference type="ARBA" id="ARBA00004651"/>
    </source>
</evidence>
<accession>E1RJ93</accession>
<dbReference type="KEGG" id="mpi:Mpet_0840"/>
<evidence type="ECO:0000256" key="5">
    <source>
        <dbReference type="ARBA" id="ARBA00023136"/>
    </source>
</evidence>
<dbReference type="OrthoDB" id="124579at2157"/>
<protein>
    <recommendedName>
        <fullName evidence="9">Phosphate-starvation-inducible E-like protein</fullName>
    </recommendedName>
</protein>
<evidence type="ECO:0000256" key="6">
    <source>
        <dbReference type="SAM" id="Phobius"/>
    </source>
</evidence>
<dbReference type="eggNOG" id="arCOG06067">
    <property type="taxonomic scope" value="Archaea"/>
</dbReference>
<evidence type="ECO:0000313" key="8">
    <source>
        <dbReference type="Proteomes" id="UP000006565"/>
    </source>
</evidence>
<feature type="transmembrane region" description="Helical" evidence="6">
    <location>
        <begin position="115"/>
        <end position="133"/>
    </location>
</feature>
<proteinExistence type="predicted"/>
<dbReference type="InterPro" id="IPR020948">
    <property type="entry name" value="P_starv_induced_PsiE-like"/>
</dbReference>
<dbReference type="STRING" id="679926.Mpet_0840"/>